<feature type="transmembrane region" description="Helical" evidence="1">
    <location>
        <begin position="897"/>
        <end position="917"/>
    </location>
</feature>
<evidence type="ECO:0000313" key="4">
    <source>
        <dbReference type="EMBL" id="VFJ97010.1"/>
    </source>
</evidence>
<keyword evidence="1" id="KW-1133">Transmembrane helix</keyword>
<reference evidence="3" key="1">
    <citation type="submission" date="2019-02" db="EMBL/GenBank/DDBJ databases">
        <authorList>
            <person name="Gruber-Vodicka R. H."/>
            <person name="Seah K. B. B."/>
        </authorList>
    </citation>
    <scope>NUCLEOTIDE SEQUENCE</scope>
    <source>
        <strain evidence="4">BECK_SA2B12</strain>
        <strain evidence="2">BECK_SA2B15</strain>
        <strain evidence="3">BECK_SA2B20</strain>
    </source>
</reference>
<protein>
    <recommendedName>
        <fullName evidence="5">NACHT domain-containing protein</fullName>
    </recommendedName>
</protein>
<feature type="transmembrane region" description="Helical" evidence="1">
    <location>
        <begin position="43"/>
        <end position="61"/>
    </location>
</feature>
<evidence type="ECO:0008006" key="5">
    <source>
        <dbReference type="Google" id="ProtNLM"/>
    </source>
</evidence>
<feature type="transmembrane region" description="Helical" evidence="1">
    <location>
        <begin position="993"/>
        <end position="1013"/>
    </location>
</feature>
<organism evidence="3">
    <name type="scientific">Candidatus Kentrum eta</name>
    <dbReference type="NCBI Taxonomy" id="2126337"/>
    <lineage>
        <taxon>Bacteria</taxon>
        <taxon>Pseudomonadati</taxon>
        <taxon>Pseudomonadota</taxon>
        <taxon>Gammaproteobacteria</taxon>
        <taxon>Candidatus Kentrum</taxon>
    </lineage>
</organism>
<dbReference type="AlphaFoldDB" id="A0A450UDD9"/>
<keyword evidence="1" id="KW-0472">Membrane</keyword>
<sequence length="1102" mass="124119">MPTHPLHDPLTFWTLLGIFMAIALAIGRALVVWRKKKRYTREYFAVWGFGALLGLIGLFLAQLWLKLPLSAILIALVSPIARLFGLESLDTYQPPPLGNFATFITTLVLAGLALLYFRIHRDWRGAGGAISREQHQREEQQRESPGIVADMVTRARALGHPDLLEPYGSESDERLPLLEGAKDSRVWHEKARHLWLLRQRNYIFGEAFDEARRCWFGLEKNTGALVVLACHQGEDEARAARPGILDYLERVRRSPRDASGAPLQDQACFPFCRPLVGAADGGGWKIEFILAIQEGDTDRAETEDGVEYRTISESRLLDGLVDFSDYFQDIRYRVERETLPDSELTLRNTYTPSRYKLSKDDKLTSNNSKIFILAWLTEISLHKPALPGECGHDKTTATWFLIYRLLFGENEPVADNLEIFLHDWLAENSLRQVALLGEYGQGKTTAAWLLSYGLIQQYDQDKTRNRSGPPLFLPSMALDSGNPRRNDGAGVERLPRIPILLELRGKSPRSLTPEDLLATWAHRYGIDTRALLQLLIAGRVLLILEGFDEMDLTGDTETRISHFRTLWKLSYPKAKVLITGRPNFFLDDAERKSALGIQQPSAERPYCQAIHLVPFGTDQMKKSLRAADAGVRDGIVALAKKDERFREIVSRPSLLYIVSTLWQRKKLGQYRERISSALVMDLFIQHSYHRQGAKQEEHHYMALNTAERAYFMAGIAAYMGTRGLPNQISKQQLDEAIRGLIRAIPDGVSRSVTTMQNEVTLPLRSQTRYDWKTREAEIIEHIKTDARACGLLVSDLSKDGHFKFAHKSFMEFLEAKVFSQLFSTDEHERIAGKSIANTWKTEIDDLQNSPEAVAFLAELLEQRLHEQGYTEGSAIAKELLAVLVWRKLPGKLSWKGIFQRFLVMPALWLADLLTNIFDTRYREYVSISLLLIAIIVSGTGAFAVVVTDTFQFVLAAALVVPLALAFVVLSAVAIAVVSTLVSVFRETFLNVDAITLAGTLVLAGALVGGFAGIGIGEVVRLVTEQGFEWTMPLLLATLITGVGSLCGVWVGFCTDFLAKQKISIWQRLRLWYQVCKNLRLGSHYVMGNVVRLLEHRDSKRRG</sequence>
<keyword evidence="1" id="KW-0812">Transmembrane</keyword>
<feature type="transmembrane region" description="Helical" evidence="1">
    <location>
        <begin position="97"/>
        <end position="117"/>
    </location>
</feature>
<dbReference type="EMBL" id="CAADFI010000009">
    <property type="protein sequence ID" value="VFJ90344.1"/>
    <property type="molecule type" value="Genomic_DNA"/>
</dbReference>
<feature type="transmembrane region" description="Helical" evidence="1">
    <location>
        <begin position="924"/>
        <end position="946"/>
    </location>
</feature>
<evidence type="ECO:0000313" key="3">
    <source>
        <dbReference type="EMBL" id="VFJ90344.1"/>
    </source>
</evidence>
<accession>A0A450UDD9</accession>
<feature type="transmembrane region" description="Helical" evidence="1">
    <location>
        <begin position="12"/>
        <end position="31"/>
    </location>
</feature>
<dbReference type="EMBL" id="CAADFG010000011">
    <property type="protein sequence ID" value="VFJ88786.1"/>
    <property type="molecule type" value="Genomic_DNA"/>
</dbReference>
<feature type="transmembrane region" description="Helical" evidence="1">
    <location>
        <begin position="952"/>
        <end position="981"/>
    </location>
</feature>
<dbReference type="Gene3D" id="3.40.50.300">
    <property type="entry name" value="P-loop containing nucleotide triphosphate hydrolases"/>
    <property type="match status" value="1"/>
</dbReference>
<feature type="transmembrane region" description="Helical" evidence="1">
    <location>
        <begin position="1033"/>
        <end position="1058"/>
    </location>
</feature>
<evidence type="ECO:0000256" key="1">
    <source>
        <dbReference type="SAM" id="Phobius"/>
    </source>
</evidence>
<feature type="transmembrane region" description="Helical" evidence="1">
    <location>
        <begin position="67"/>
        <end position="85"/>
    </location>
</feature>
<dbReference type="InterPro" id="IPR027417">
    <property type="entry name" value="P-loop_NTPase"/>
</dbReference>
<proteinExistence type="predicted"/>
<name>A0A450UDD9_9GAMM</name>
<dbReference type="EMBL" id="CAADFJ010000010">
    <property type="protein sequence ID" value="VFJ97010.1"/>
    <property type="molecule type" value="Genomic_DNA"/>
</dbReference>
<evidence type="ECO:0000313" key="2">
    <source>
        <dbReference type="EMBL" id="VFJ88786.1"/>
    </source>
</evidence>
<gene>
    <name evidence="2" type="ORF">BECKH772A_GA0070896_100117</name>
    <name evidence="3" type="ORF">BECKH772B_GA0070898_100099</name>
    <name evidence="4" type="ORF">BECKH772C_GA0070978_100107</name>
</gene>